<keyword evidence="2" id="KW-1185">Reference proteome</keyword>
<dbReference type="Proteomes" id="UP001551675">
    <property type="component" value="Unassembled WGS sequence"/>
</dbReference>
<comment type="caution">
    <text evidence="1">The sequence shown here is derived from an EMBL/GenBank/DDBJ whole genome shotgun (WGS) entry which is preliminary data.</text>
</comment>
<protein>
    <submittedName>
        <fullName evidence="1">Uncharacterized protein</fullName>
    </submittedName>
</protein>
<reference evidence="1 2" key="1">
    <citation type="submission" date="2024-06" db="EMBL/GenBank/DDBJ databases">
        <title>The Natural Products Discovery Center: Release of the First 8490 Sequenced Strains for Exploring Actinobacteria Biosynthetic Diversity.</title>
        <authorList>
            <person name="Kalkreuter E."/>
            <person name="Kautsar S.A."/>
            <person name="Yang D."/>
            <person name="Bader C.D."/>
            <person name="Teijaro C.N."/>
            <person name="Fluegel L."/>
            <person name="Davis C.M."/>
            <person name="Simpson J.R."/>
            <person name="Lauterbach L."/>
            <person name="Steele A.D."/>
            <person name="Gui C."/>
            <person name="Meng S."/>
            <person name="Li G."/>
            <person name="Viehrig K."/>
            <person name="Ye F."/>
            <person name="Su P."/>
            <person name="Kiefer A.F."/>
            <person name="Nichols A."/>
            <person name="Cepeda A.J."/>
            <person name="Yan W."/>
            <person name="Fan B."/>
            <person name="Jiang Y."/>
            <person name="Adhikari A."/>
            <person name="Zheng C.-J."/>
            <person name="Schuster L."/>
            <person name="Cowan T.M."/>
            <person name="Smanski M.J."/>
            <person name="Chevrette M.G."/>
            <person name="De Carvalho L.P.S."/>
            <person name="Shen B."/>
        </authorList>
    </citation>
    <scope>NUCLEOTIDE SEQUENCE [LARGE SCALE GENOMIC DNA]</scope>
    <source>
        <strain evidence="1 2">NPDC050100</strain>
    </source>
</reference>
<organism evidence="1 2">
    <name type="scientific">Microtetraspora glauca</name>
    <dbReference type="NCBI Taxonomy" id="1996"/>
    <lineage>
        <taxon>Bacteria</taxon>
        <taxon>Bacillati</taxon>
        <taxon>Actinomycetota</taxon>
        <taxon>Actinomycetes</taxon>
        <taxon>Streptosporangiales</taxon>
        <taxon>Streptosporangiaceae</taxon>
        <taxon>Microtetraspora</taxon>
    </lineage>
</organism>
<dbReference type="RefSeq" id="WP_358134934.1">
    <property type="nucleotide sequence ID" value="NZ_JBFALK010000011.1"/>
</dbReference>
<evidence type="ECO:0000313" key="2">
    <source>
        <dbReference type="Proteomes" id="UP001551675"/>
    </source>
</evidence>
<accession>A0ABV3GHA7</accession>
<gene>
    <name evidence="1" type="ORF">AB0I59_20530</name>
</gene>
<proteinExistence type="predicted"/>
<evidence type="ECO:0000313" key="1">
    <source>
        <dbReference type="EMBL" id="MEV0971023.1"/>
    </source>
</evidence>
<dbReference type="EMBL" id="JBFALK010000011">
    <property type="protein sequence ID" value="MEV0971023.1"/>
    <property type="molecule type" value="Genomic_DNA"/>
</dbReference>
<name>A0ABV3GHA7_MICGL</name>
<sequence>MLREYHGIHVAPLQAKHERLDWRVPAARAARVRVRLHTCECKATLYELCQGGGLMFVRRTIRRSDGPVVHETEWLRTALMERLWQRILLGEAR</sequence>